<dbReference type="SUPFAM" id="SSF54593">
    <property type="entry name" value="Glyoxalase/Bleomycin resistance protein/Dihydroxybiphenyl dioxygenase"/>
    <property type="match status" value="2"/>
</dbReference>
<reference evidence="3 5" key="4">
    <citation type="submission" date="2022-12" db="EMBL/GenBank/DDBJ databases">
        <title>Genome analysis and biological profiling of marine Salinicoccus roseus MOSEL-ME25.</title>
        <authorList>
            <person name="Mirza F.T."/>
            <person name="Xie Y."/>
            <person name="Shinwari Z.K."/>
        </authorList>
    </citation>
    <scope>NUCLEOTIDE SEQUENCE [LARGE SCALE GENOMIC DNA]</scope>
    <source>
        <strain evidence="3 5">MOSEL-ME25</strain>
    </source>
</reference>
<dbReference type="EMBL" id="JABEVU030000001">
    <property type="protein sequence ID" value="MDB0578971.1"/>
    <property type="molecule type" value="Genomic_DNA"/>
</dbReference>
<dbReference type="CDD" id="cd06588">
    <property type="entry name" value="PhnB_like"/>
    <property type="match status" value="2"/>
</dbReference>
<dbReference type="AlphaFoldDB" id="A0A0C2DP99"/>
<protein>
    <submittedName>
        <fullName evidence="2">3-demethylubiquinone-9 3-methyltransferase</fullName>
    </submittedName>
    <submittedName>
        <fullName evidence="3">VOC family protein</fullName>
    </submittedName>
</protein>
<feature type="domain" description="PhnB-like" evidence="1">
    <location>
        <begin position="142"/>
        <end position="262"/>
    </location>
</feature>
<sequence>MENQIIVPHLWFDTEAEEAVEFYMSIFPESKLTDRTTLHDTPSGDAQQLSFELYGYRFMAINAGPYFTFNPSISFFVNFDPLRDEEAERNLEKTWNALIDGGTALMPLDEYPFSKKYGWVEDKFGVSWQLILGGPEAGDWPKIVPSLMFIDQNLGKCEDALEFYLSVFEKSRMGEIARFPEDTPPHLPGSIMYSDFMIEGQWFSAMDSAGPHEFNFNEAISLMVLCEDQKAVDYYWDALSAEPEAEQCGWLKDKFGVSWQIIPKEMNEMISNGSPEQLRKVTQAFLEMKKIDLEALKQAYES</sequence>
<reference evidence="2 4" key="1">
    <citation type="submission" date="2015-01" db="EMBL/GenBank/DDBJ databases">
        <title>Genome sequences of high lactate-tolerant strain Salinicoccus roseus W12 with industrial interest.</title>
        <authorList>
            <person name="Wang H."/>
            <person name="Yu B."/>
        </authorList>
    </citation>
    <scope>NUCLEOTIDE SEQUENCE [LARGE SCALE GENOMIC DNA]</scope>
    <source>
        <strain evidence="2 4">W12</strain>
    </source>
</reference>
<evidence type="ECO:0000313" key="2">
    <source>
        <dbReference type="EMBL" id="KIH71838.1"/>
    </source>
</evidence>
<dbReference type="STRING" id="45670.SN16_00275"/>
<dbReference type="OrthoDB" id="9806473at2"/>
<dbReference type="Gene3D" id="3.30.720.100">
    <property type="match status" value="1"/>
</dbReference>
<comment type="caution">
    <text evidence="2">The sequence shown here is derived from an EMBL/GenBank/DDBJ whole genome shotgun (WGS) entry which is preliminary data.</text>
</comment>
<dbReference type="Proteomes" id="UP000527860">
    <property type="component" value="Unassembled WGS sequence"/>
</dbReference>
<dbReference type="PANTHER" id="PTHR33990">
    <property type="entry name" value="PROTEIN YJDN-RELATED"/>
    <property type="match status" value="1"/>
</dbReference>
<dbReference type="Gene3D" id="3.10.180.10">
    <property type="entry name" value="2,3-Dihydroxybiphenyl 1,2-Dioxygenase, domain 1"/>
    <property type="match status" value="1"/>
</dbReference>
<keyword evidence="2" id="KW-0489">Methyltransferase</keyword>
<dbReference type="GO" id="GO:0008168">
    <property type="term" value="F:methyltransferase activity"/>
    <property type="evidence" value="ECO:0007669"/>
    <property type="project" value="UniProtKB-KW"/>
</dbReference>
<evidence type="ECO:0000313" key="5">
    <source>
        <dbReference type="Proteomes" id="UP000527860"/>
    </source>
</evidence>
<dbReference type="Proteomes" id="UP000031546">
    <property type="component" value="Unassembled WGS sequence"/>
</dbReference>
<evidence type="ECO:0000313" key="3">
    <source>
        <dbReference type="EMBL" id="MDB0578971.1"/>
    </source>
</evidence>
<proteinExistence type="predicted"/>
<dbReference type="Gene3D" id="3.30.720.110">
    <property type="match status" value="1"/>
</dbReference>
<dbReference type="RefSeq" id="WP_040104615.1">
    <property type="nucleotide sequence ID" value="NZ_JABEVU030000001.1"/>
</dbReference>
<reference evidence="5" key="2">
    <citation type="submission" date="2020-04" db="EMBL/GenBank/DDBJ databases">
        <title>Genome analysis and biological profiling of marine Cellulosimicrobium funkei MOSEL-ME6.</title>
        <authorList>
            <person name="Tanveer F."/>
            <person name="Xie Y."/>
            <person name="Shinwari Z.K."/>
        </authorList>
    </citation>
    <scope>NUCLEOTIDE SEQUENCE [LARGE SCALE GENOMIC DNA]</scope>
    <source>
        <strain evidence="5">MOSEL-ME25</strain>
    </source>
</reference>
<dbReference type="GeneID" id="77843974"/>
<dbReference type="Pfam" id="PF06983">
    <property type="entry name" value="3-dmu-9_3-mt"/>
    <property type="match status" value="2"/>
</dbReference>
<dbReference type="InterPro" id="IPR029068">
    <property type="entry name" value="Glyas_Bleomycin-R_OHBP_Dase"/>
</dbReference>
<evidence type="ECO:0000313" key="4">
    <source>
        <dbReference type="Proteomes" id="UP000031546"/>
    </source>
</evidence>
<evidence type="ECO:0000259" key="1">
    <source>
        <dbReference type="Pfam" id="PF06983"/>
    </source>
</evidence>
<reference evidence="3" key="3">
    <citation type="submission" date="2020-04" db="EMBL/GenBank/DDBJ databases">
        <authorList>
            <person name="Tanveer F."/>
            <person name="Xie Y."/>
            <person name="Shinwari Z.K."/>
        </authorList>
    </citation>
    <scope>NUCLEOTIDE SEQUENCE</scope>
    <source>
        <strain evidence="3">MOSEL-ME25</strain>
    </source>
</reference>
<feature type="domain" description="PhnB-like" evidence="1">
    <location>
        <begin position="6"/>
        <end position="131"/>
    </location>
</feature>
<dbReference type="InterPro" id="IPR028973">
    <property type="entry name" value="PhnB-like"/>
</dbReference>
<dbReference type="GO" id="GO:0032259">
    <property type="term" value="P:methylation"/>
    <property type="evidence" value="ECO:0007669"/>
    <property type="project" value="UniProtKB-KW"/>
</dbReference>
<gene>
    <name evidence="3" type="ORF">F7P68_0000280</name>
    <name evidence="2" type="ORF">SN16_00275</name>
</gene>
<name>A0A0C2DP99_9STAP</name>
<keyword evidence="2" id="KW-0830">Ubiquinone</keyword>
<keyword evidence="5" id="KW-1185">Reference proteome</keyword>
<keyword evidence="2" id="KW-0808">Transferase</keyword>
<dbReference type="EMBL" id="JXII01000001">
    <property type="protein sequence ID" value="KIH71838.1"/>
    <property type="molecule type" value="Genomic_DNA"/>
</dbReference>
<accession>A0A0C2DP99</accession>
<organism evidence="2 4">
    <name type="scientific">Salinicoccus roseus</name>
    <dbReference type="NCBI Taxonomy" id="45670"/>
    <lineage>
        <taxon>Bacteria</taxon>
        <taxon>Bacillati</taxon>
        <taxon>Bacillota</taxon>
        <taxon>Bacilli</taxon>
        <taxon>Bacillales</taxon>
        <taxon>Staphylococcaceae</taxon>
        <taxon>Salinicoccus</taxon>
    </lineage>
</organism>